<name>A0A8J0T6T3_XENLA</name>
<dbReference type="PANTHER" id="PTHR10026">
    <property type="entry name" value="CYCLIN"/>
    <property type="match status" value="1"/>
</dbReference>
<dbReference type="Xenbase" id="XB-GENE-17334396">
    <property type="gene designation" value="ccnl2.S"/>
</dbReference>
<evidence type="ECO:0000256" key="2">
    <source>
        <dbReference type="SAM" id="MobiDB-lite"/>
    </source>
</evidence>
<dbReference type="InterPro" id="IPR036915">
    <property type="entry name" value="Cyclin-like_sf"/>
</dbReference>
<dbReference type="AlphaFoldDB" id="A0A8J0T6T3"/>
<dbReference type="GO" id="GO:0006357">
    <property type="term" value="P:regulation of transcription by RNA polymerase II"/>
    <property type="evidence" value="ECO:0007669"/>
    <property type="project" value="InterPro"/>
</dbReference>
<dbReference type="SUPFAM" id="SSF47954">
    <property type="entry name" value="Cyclin-like"/>
    <property type="match status" value="1"/>
</dbReference>
<evidence type="ECO:0000313" key="4">
    <source>
        <dbReference type="Proteomes" id="UP000186698"/>
    </source>
</evidence>
<organism evidence="4 5">
    <name type="scientific">Xenopus laevis</name>
    <name type="common">African clawed frog</name>
    <dbReference type="NCBI Taxonomy" id="8355"/>
    <lineage>
        <taxon>Eukaryota</taxon>
        <taxon>Metazoa</taxon>
        <taxon>Chordata</taxon>
        <taxon>Craniata</taxon>
        <taxon>Vertebrata</taxon>
        <taxon>Euteleostomi</taxon>
        <taxon>Amphibia</taxon>
        <taxon>Batrachia</taxon>
        <taxon>Anura</taxon>
        <taxon>Pipoidea</taxon>
        <taxon>Pipidae</taxon>
        <taxon>Xenopodinae</taxon>
        <taxon>Xenopus</taxon>
        <taxon>Xenopus</taxon>
    </lineage>
</organism>
<dbReference type="RefSeq" id="XP_018083379.1">
    <property type="nucleotide sequence ID" value="XM_018227890.2"/>
</dbReference>
<evidence type="ECO:0000313" key="5">
    <source>
        <dbReference type="RefSeq" id="XP_018083379.1"/>
    </source>
</evidence>
<dbReference type="CTD" id="108697642"/>
<reference evidence="5" key="1">
    <citation type="submission" date="2025-08" db="UniProtKB">
        <authorList>
            <consortium name="RefSeq"/>
        </authorList>
    </citation>
    <scope>IDENTIFICATION</scope>
    <source>
        <strain evidence="5">J_2021</strain>
        <tissue evidence="5">Erythrocytes</tissue>
    </source>
</reference>
<feature type="domain" description="Cyclin C-terminal" evidence="3">
    <location>
        <begin position="7"/>
        <end position="80"/>
    </location>
</feature>
<dbReference type="GO" id="GO:0016538">
    <property type="term" value="F:cyclin-dependent protein serine/threonine kinase regulator activity"/>
    <property type="evidence" value="ECO:0007669"/>
    <property type="project" value="InterPro"/>
</dbReference>
<gene>
    <name evidence="5 6" type="primary">ccnl2.S</name>
</gene>
<sequence length="296" mass="33893">MNDSLRTDVFVMFNPETIACACIYLAARTLEIPLPNCPHWFYLFGASEEDIKEICLQILRLYTRKKVDLALLENKVEKRKVFIEEAKAKAKGLLPDGTPLLDNAPEFSPSLKNDSPKELKANKPSPLFVHALKNCKRKVDGTKRPTSSSPVNGLPKGRESRSGSRTRDKSYSRSQSRSQSPKRRKSESYSPSSDSKSRSHSRSRSDSPPRKPNSGPYKSTKGHMYGKSSDSKNQGHKRRSRSKSSSPSHSRSRDSSDSGKYKKKDHYYRRERSRSYERVSHRGYDREYRSHSHHKR</sequence>
<dbReference type="OrthoDB" id="10264655at2759"/>
<dbReference type="GeneID" id="108697642"/>
<protein>
    <submittedName>
        <fullName evidence="5">Cyclin-L2 isoform X2</fullName>
    </submittedName>
</protein>
<dbReference type="InterPro" id="IPR043198">
    <property type="entry name" value="Cyclin/Ssn8"/>
</dbReference>
<dbReference type="AGR" id="Xenbase:XB-GENE-17334396"/>
<dbReference type="Pfam" id="PF02984">
    <property type="entry name" value="Cyclin_C"/>
    <property type="match status" value="1"/>
</dbReference>
<evidence type="ECO:0000259" key="3">
    <source>
        <dbReference type="Pfam" id="PF02984"/>
    </source>
</evidence>
<dbReference type="Proteomes" id="UP000186698">
    <property type="component" value="Chromosome 7S"/>
</dbReference>
<dbReference type="Gene3D" id="1.10.472.10">
    <property type="entry name" value="Cyclin-like"/>
    <property type="match status" value="1"/>
</dbReference>
<feature type="compositionally biased region" description="Basic and acidic residues" evidence="2">
    <location>
        <begin position="156"/>
        <end position="171"/>
    </location>
</feature>
<dbReference type="PIRSF" id="PIRSF036580">
    <property type="entry name" value="Cyclin_L"/>
    <property type="match status" value="1"/>
</dbReference>
<keyword evidence="4" id="KW-1185">Reference proteome</keyword>
<evidence type="ECO:0000313" key="6">
    <source>
        <dbReference type="Xenbase" id="XB-GENE-17334396"/>
    </source>
</evidence>
<feature type="compositionally biased region" description="Basic and acidic residues" evidence="2">
    <location>
        <begin position="251"/>
        <end position="260"/>
    </location>
</feature>
<feature type="region of interest" description="Disordered" evidence="2">
    <location>
        <begin position="94"/>
        <end position="296"/>
    </location>
</feature>
<evidence type="ECO:0000256" key="1">
    <source>
        <dbReference type="ARBA" id="ARBA00023127"/>
    </source>
</evidence>
<keyword evidence="1" id="KW-0195">Cyclin</keyword>
<proteinExistence type="predicted"/>
<dbReference type="InterPro" id="IPR004367">
    <property type="entry name" value="Cyclin_C-dom"/>
</dbReference>
<feature type="compositionally biased region" description="Basic and acidic residues" evidence="2">
    <location>
        <begin position="268"/>
        <end position="290"/>
    </location>
</feature>
<accession>A0A8J0T6T3</accession>